<dbReference type="RefSeq" id="WP_264328121.1">
    <property type="nucleotide sequence ID" value="NZ_JADEXQ010000176.1"/>
</dbReference>
<dbReference type="AlphaFoldDB" id="A0A928VTA6"/>
<evidence type="ECO:0000256" key="1">
    <source>
        <dbReference type="SAM" id="SignalP"/>
    </source>
</evidence>
<organism evidence="2 3">
    <name type="scientific">Romeriopsis navalis LEGE 11480</name>
    <dbReference type="NCBI Taxonomy" id="2777977"/>
    <lineage>
        <taxon>Bacteria</taxon>
        <taxon>Bacillati</taxon>
        <taxon>Cyanobacteriota</taxon>
        <taxon>Cyanophyceae</taxon>
        <taxon>Leptolyngbyales</taxon>
        <taxon>Leptolyngbyaceae</taxon>
        <taxon>Romeriopsis</taxon>
        <taxon>Romeriopsis navalis</taxon>
    </lineage>
</organism>
<accession>A0A928VTA6</accession>
<dbReference type="EMBL" id="JADEXQ010000176">
    <property type="protein sequence ID" value="MBE9033312.1"/>
    <property type="molecule type" value="Genomic_DNA"/>
</dbReference>
<evidence type="ECO:0000313" key="3">
    <source>
        <dbReference type="Proteomes" id="UP000625316"/>
    </source>
</evidence>
<sequence>MLKKLITTMAIALPVVTNIAAPAHAEIFQGTHPKLGTMTLAMHNTPVEAPGGRGYVSETFYRYRITKGSIFAYGGGDSSSDTYDSKADEVRVKDSDNYGEVCRGALARKWYGMHLHVILEYDKNTSCPVAGKRYDMLLRRQPDNVGFVLGQSDSPIEKVYLYR</sequence>
<dbReference type="Proteomes" id="UP000625316">
    <property type="component" value="Unassembled WGS sequence"/>
</dbReference>
<feature type="chain" id="PRO_5037872334" evidence="1">
    <location>
        <begin position="26"/>
        <end position="163"/>
    </location>
</feature>
<keyword evidence="3" id="KW-1185">Reference proteome</keyword>
<feature type="signal peptide" evidence="1">
    <location>
        <begin position="1"/>
        <end position="25"/>
    </location>
</feature>
<protein>
    <submittedName>
        <fullName evidence="2">Uncharacterized protein</fullName>
    </submittedName>
</protein>
<proteinExistence type="predicted"/>
<reference evidence="2" key="1">
    <citation type="submission" date="2020-10" db="EMBL/GenBank/DDBJ databases">
        <authorList>
            <person name="Castelo-Branco R."/>
            <person name="Eusebio N."/>
            <person name="Adriana R."/>
            <person name="Vieira A."/>
            <person name="Brugerolle De Fraissinette N."/>
            <person name="Rezende De Castro R."/>
            <person name="Schneider M.P."/>
            <person name="Vasconcelos V."/>
            <person name="Leao P.N."/>
        </authorList>
    </citation>
    <scope>NUCLEOTIDE SEQUENCE</scope>
    <source>
        <strain evidence="2">LEGE 11480</strain>
    </source>
</reference>
<name>A0A928VTA6_9CYAN</name>
<keyword evidence="1" id="KW-0732">Signal</keyword>
<gene>
    <name evidence="2" type="ORF">IQ266_26620</name>
</gene>
<comment type="caution">
    <text evidence="2">The sequence shown here is derived from an EMBL/GenBank/DDBJ whole genome shotgun (WGS) entry which is preliminary data.</text>
</comment>
<evidence type="ECO:0000313" key="2">
    <source>
        <dbReference type="EMBL" id="MBE9033312.1"/>
    </source>
</evidence>